<evidence type="ECO:0000256" key="5">
    <source>
        <dbReference type="SAM" id="MobiDB-lite"/>
    </source>
</evidence>
<feature type="domain" description="DUF1232" evidence="6">
    <location>
        <begin position="96"/>
        <end position="132"/>
    </location>
</feature>
<name>A0ABW5R9Z7_9BACL</name>
<dbReference type="InterPro" id="IPR010652">
    <property type="entry name" value="DUF1232"/>
</dbReference>
<keyword evidence="4" id="KW-0472">Membrane</keyword>
<keyword evidence="2" id="KW-0812">Transmembrane</keyword>
<evidence type="ECO:0000256" key="1">
    <source>
        <dbReference type="ARBA" id="ARBA00004127"/>
    </source>
</evidence>
<evidence type="ECO:0000313" key="7">
    <source>
        <dbReference type="EMBL" id="MFD2670932.1"/>
    </source>
</evidence>
<protein>
    <submittedName>
        <fullName evidence="7">YkvA family protein</fullName>
    </submittedName>
</protein>
<dbReference type="Pfam" id="PF06803">
    <property type="entry name" value="DUF1232"/>
    <property type="match status" value="1"/>
</dbReference>
<dbReference type="Proteomes" id="UP001597497">
    <property type="component" value="Unassembled WGS sequence"/>
</dbReference>
<feature type="region of interest" description="Disordered" evidence="5">
    <location>
        <begin position="1"/>
        <end position="44"/>
    </location>
</feature>
<keyword evidence="8" id="KW-1185">Reference proteome</keyword>
<keyword evidence="3" id="KW-1133">Transmembrane helix</keyword>
<proteinExistence type="predicted"/>
<organism evidence="7 8">
    <name type="scientific">Marinicrinis sediminis</name>
    <dbReference type="NCBI Taxonomy" id="1652465"/>
    <lineage>
        <taxon>Bacteria</taxon>
        <taxon>Bacillati</taxon>
        <taxon>Bacillota</taxon>
        <taxon>Bacilli</taxon>
        <taxon>Bacillales</taxon>
        <taxon>Paenibacillaceae</taxon>
    </lineage>
</organism>
<comment type="subcellular location">
    <subcellularLocation>
        <location evidence="1">Endomembrane system</location>
        <topology evidence="1">Multi-pass membrane protein</topology>
    </subcellularLocation>
</comment>
<accession>A0ABW5R9Z7</accession>
<reference evidence="8" key="1">
    <citation type="journal article" date="2019" name="Int. J. Syst. Evol. Microbiol.">
        <title>The Global Catalogue of Microorganisms (GCM) 10K type strain sequencing project: providing services to taxonomists for standard genome sequencing and annotation.</title>
        <authorList>
            <consortium name="The Broad Institute Genomics Platform"/>
            <consortium name="The Broad Institute Genome Sequencing Center for Infectious Disease"/>
            <person name="Wu L."/>
            <person name="Ma J."/>
        </authorList>
    </citation>
    <scope>NUCLEOTIDE SEQUENCE [LARGE SCALE GENOMIC DNA]</scope>
    <source>
        <strain evidence="8">KCTC 33676</strain>
    </source>
</reference>
<feature type="compositionally biased region" description="Basic and acidic residues" evidence="5">
    <location>
        <begin position="8"/>
        <end position="19"/>
    </location>
</feature>
<evidence type="ECO:0000313" key="8">
    <source>
        <dbReference type="Proteomes" id="UP001597497"/>
    </source>
</evidence>
<comment type="caution">
    <text evidence="7">The sequence shown here is derived from an EMBL/GenBank/DDBJ whole genome shotgun (WGS) entry which is preliminary data.</text>
</comment>
<evidence type="ECO:0000256" key="3">
    <source>
        <dbReference type="ARBA" id="ARBA00022989"/>
    </source>
</evidence>
<evidence type="ECO:0000256" key="2">
    <source>
        <dbReference type="ARBA" id="ARBA00022692"/>
    </source>
</evidence>
<dbReference type="RefSeq" id="WP_379928355.1">
    <property type="nucleotide sequence ID" value="NZ_JBHUMM010000007.1"/>
</dbReference>
<sequence>MTSQSNIDEEHNNNTDKQQEGTSNTKKHHELTSNMGKELEVRSHMNEESESYQAYYSDEGFWRKVRKKGKKAGKKTVYSGLLLYYALQSPHTPLKAKIQIYGALGYFILPLDLIPDLIPAVGYTDDLSALAWAIGMVAMNISQEMKDKARQRVDELFGDAEHIGEDETPLSES</sequence>
<dbReference type="EMBL" id="JBHUMM010000007">
    <property type="protein sequence ID" value="MFD2670932.1"/>
    <property type="molecule type" value="Genomic_DNA"/>
</dbReference>
<evidence type="ECO:0000256" key="4">
    <source>
        <dbReference type="ARBA" id="ARBA00023136"/>
    </source>
</evidence>
<gene>
    <name evidence="7" type="ORF">ACFSUC_04830</name>
</gene>
<evidence type="ECO:0000259" key="6">
    <source>
        <dbReference type="Pfam" id="PF06803"/>
    </source>
</evidence>